<proteinExistence type="evidence at transcript level"/>
<name>A0A0K8TQK3_TABBR</name>
<dbReference type="Pfam" id="PF00721">
    <property type="entry name" value="TMV_coat"/>
    <property type="match status" value="1"/>
</dbReference>
<dbReference type="AlphaFoldDB" id="A0A0K8TQK3"/>
<reference evidence="1" key="1">
    <citation type="journal article" date="2015" name="Insect Biochem. Mol. Biol.">
        <title>An insight into the sialome of the horse fly, Tabanus bromius.</title>
        <authorList>
            <person name="Ribeiro J.M."/>
            <person name="Kazimirova M."/>
            <person name="Takac P."/>
            <person name="Andersen J.F."/>
            <person name="Francischetti I.M."/>
        </authorList>
    </citation>
    <scope>NUCLEOTIDE SEQUENCE</scope>
</reference>
<dbReference type="InterPro" id="IPR001337">
    <property type="entry name" value="TMV-like_coat"/>
</dbReference>
<sequence length="147" mass="16914">WKDIHDRLAMGKYVPYSRLKLFMDGLRYSGYSEFHSKFTRDRIRGSIVSLSIQPPFNRAARFPTDYYISEDDGEFLKIVRRLLAATDLPNVQTDGGVSLTDAQREFDNAVTDMLVRYSPMNMVANGFMNRNIFETRLELTWSGNIGG</sequence>
<accession>A0A0K8TQK3</accession>
<dbReference type="Gene3D" id="1.20.120.70">
    <property type="entry name" value="Tobacco mosaic virus-like, coat protein"/>
    <property type="match status" value="1"/>
</dbReference>
<evidence type="ECO:0000313" key="1">
    <source>
        <dbReference type="EMBL" id="JAI16438.1"/>
    </source>
</evidence>
<dbReference type="InterPro" id="IPR036417">
    <property type="entry name" value="TMV-like_coat_sf"/>
</dbReference>
<dbReference type="GO" id="GO:0005198">
    <property type="term" value="F:structural molecule activity"/>
    <property type="evidence" value="ECO:0007669"/>
    <property type="project" value="InterPro"/>
</dbReference>
<feature type="non-terminal residue" evidence="1">
    <location>
        <position position="1"/>
    </location>
</feature>
<dbReference type="SUPFAM" id="SSF47195">
    <property type="entry name" value="TMV-like viral coat proteins"/>
    <property type="match status" value="1"/>
</dbReference>
<protein>
    <submittedName>
        <fullName evidence="1">Uncharacterized protein</fullName>
    </submittedName>
</protein>
<dbReference type="EMBL" id="GDAI01001165">
    <property type="protein sequence ID" value="JAI16438.1"/>
    <property type="molecule type" value="mRNA"/>
</dbReference>
<organism evidence="1">
    <name type="scientific">Tabanus bromius</name>
    <name type="common">Band-eyed brown horse fly</name>
    <dbReference type="NCBI Taxonomy" id="304241"/>
    <lineage>
        <taxon>Eukaryota</taxon>
        <taxon>Metazoa</taxon>
        <taxon>Ecdysozoa</taxon>
        <taxon>Arthropoda</taxon>
        <taxon>Hexapoda</taxon>
        <taxon>Insecta</taxon>
        <taxon>Pterygota</taxon>
        <taxon>Neoptera</taxon>
        <taxon>Endopterygota</taxon>
        <taxon>Diptera</taxon>
        <taxon>Brachycera</taxon>
        <taxon>Tabanomorpha</taxon>
        <taxon>Tabanoidea</taxon>
        <taxon>Tabanidae</taxon>
        <taxon>Tabanus</taxon>
    </lineage>
</organism>